<feature type="binding site" evidence="11">
    <location>
        <position position="93"/>
    </location>
    <ligand>
        <name>substrate</name>
    </ligand>
</feature>
<keyword evidence="5 14" id="KW-0413">Isomerase</keyword>
<feature type="binding site" evidence="11">
    <location>
        <begin position="61"/>
        <end position="66"/>
    </location>
    <ligand>
        <name>substrate</name>
    </ligand>
</feature>
<evidence type="ECO:0000256" key="4">
    <source>
        <dbReference type="ARBA" id="ARBA00022842"/>
    </source>
</evidence>
<dbReference type="AlphaFoldDB" id="A0A859DV40"/>
<evidence type="ECO:0000256" key="11">
    <source>
        <dbReference type="PIRSR" id="PIRSR610972-2"/>
    </source>
</evidence>
<proteinExistence type="inferred from homology"/>
<evidence type="ECO:0000256" key="6">
    <source>
        <dbReference type="ARBA" id="ARBA00023277"/>
    </source>
</evidence>
<dbReference type="GO" id="GO:0008801">
    <property type="term" value="F:beta-phosphoglucomutase activity"/>
    <property type="evidence" value="ECO:0007669"/>
    <property type="project" value="UniProtKB-EC"/>
</dbReference>
<dbReference type="PANTHER" id="PTHR46193:SF18">
    <property type="entry name" value="HEXITOL PHOSPHATASE B"/>
    <property type="match status" value="1"/>
</dbReference>
<dbReference type="Gene3D" id="3.40.50.1000">
    <property type="entry name" value="HAD superfamily/HAD-like"/>
    <property type="match status" value="1"/>
</dbReference>
<evidence type="ECO:0000313" key="14">
    <source>
        <dbReference type="EMBL" id="QKN24822.1"/>
    </source>
</evidence>
<feature type="binding site" evidence="11">
    <location>
        <position position="69"/>
    </location>
    <ligand>
        <name>substrate</name>
    </ligand>
</feature>
<gene>
    <name evidence="14" type="primary">pgmB</name>
    <name evidence="14" type="ORF">GJQ69_08380</name>
</gene>
<dbReference type="EC" id="5.4.2.6" evidence="8"/>
<feature type="active site" description="Proton donor/acceptor" evidence="10">
    <location>
        <position position="28"/>
    </location>
</feature>
<dbReference type="SFLD" id="SFLDG01129">
    <property type="entry name" value="C1.5:_HAD__Beta-PGM__Phosphata"/>
    <property type="match status" value="1"/>
</dbReference>
<dbReference type="InterPro" id="IPR051600">
    <property type="entry name" value="Beta-PGM-like"/>
</dbReference>
<keyword evidence="4 12" id="KW-0460">Magnesium</keyword>
<evidence type="ECO:0000256" key="10">
    <source>
        <dbReference type="PIRSR" id="PIRSR610972-1"/>
    </source>
</evidence>
<keyword evidence="2" id="KW-0597">Phosphoprotein</keyword>
<comment type="similarity">
    <text evidence="1">Belongs to the HAD-like hydrolase superfamily. CbbY/CbbZ/Gph/YieH family.</text>
</comment>
<dbReference type="SUPFAM" id="SSF56784">
    <property type="entry name" value="HAD-like"/>
    <property type="match status" value="1"/>
</dbReference>
<evidence type="ECO:0000256" key="3">
    <source>
        <dbReference type="ARBA" id="ARBA00022723"/>
    </source>
</evidence>
<name>A0A859DV40_9FIRM</name>
<evidence type="ECO:0000256" key="8">
    <source>
        <dbReference type="ARBA" id="ARBA00044968"/>
    </source>
</evidence>
<feature type="binding site" evidence="11">
    <location>
        <position position="162"/>
    </location>
    <ligand>
        <name>substrate</name>
    </ligand>
</feature>
<dbReference type="NCBIfam" id="TIGR01509">
    <property type="entry name" value="HAD-SF-IA-v3"/>
    <property type="match status" value="1"/>
</dbReference>
<dbReference type="KEGG" id="clf:GJQ69_08380"/>
<feature type="binding site" evidence="12">
    <location>
        <position position="186"/>
    </location>
    <ligand>
        <name>Mg(2+)</name>
        <dbReference type="ChEBI" id="CHEBI:18420"/>
    </ligand>
</feature>
<comment type="cofactor">
    <cofactor evidence="12">
        <name>Mg(2+)</name>
        <dbReference type="ChEBI" id="CHEBI:18420"/>
    </cofactor>
    <text evidence="12">Binds 2 magnesium ions per subunit.</text>
</comment>
<evidence type="ECO:0000256" key="12">
    <source>
        <dbReference type="PIRSR" id="PIRSR610972-3"/>
    </source>
</evidence>
<evidence type="ECO:0000313" key="15">
    <source>
        <dbReference type="Proteomes" id="UP000501316"/>
    </source>
</evidence>
<feature type="binding site" evidence="12">
    <location>
        <position position="187"/>
    </location>
    <ligand>
        <name>Mg(2+)</name>
        <dbReference type="ChEBI" id="CHEBI:18420"/>
    </ligand>
</feature>
<evidence type="ECO:0000256" key="2">
    <source>
        <dbReference type="ARBA" id="ARBA00022553"/>
    </source>
</evidence>
<dbReference type="InterPro" id="IPR010972">
    <property type="entry name" value="Beta-PGM"/>
</dbReference>
<dbReference type="InterPro" id="IPR023214">
    <property type="entry name" value="HAD_sf"/>
</dbReference>
<accession>A0A859DV40</accession>
<evidence type="ECO:0000256" key="1">
    <source>
        <dbReference type="ARBA" id="ARBA00006171"/>
    </source>
</evidence>
<feature type="binding site" evidence="11">
    <location>
        <begin position="131"/>
        <end position="135"/>
    </location>
    <ligand>
        <name>substrate</name>
    </ligand>
</feature>
<dbReference type="Pfam" id="PF00702">
    <property type="entry name" value="Hydrolase"/>
    <property type="match status" value="1"/>
</dbReference>
<dbReference type="InterPro" id="IPR023198">
    <property type="entry name" value="PGP-like_dom2"/>
</dbReference>
<sequence length="232" mass="25988">MWYRPVIGNLRNGGVSLKQYQGIIFDLDGVICHTDAYHYLAWKKLADHLGIYFDKQINNRLRGISRMESLDIILENSKNVYTDAEKYEFAKEKNEYYRQLLMQMSPVDLSADVKNTLDVLRKIGCKLAIGSSSKNAKYILERIGLGYYFDAVVDGNEIQHSKPDPEVFLLAAQRLGLVPSTCLVVEDAEAGIDAAVRGGFDAAGLGDARVSSLAKYQLIQFDELVGIVSRKQ</sequence>
<dbReference type="Gene3D" id="1.10.150.240">
    <property type="entry name" value="Putative phosphatase, domain 2"/>
    <property type="match status" value="1"/>
</dbReference>
<dbReference type="Proteomes" id="UP000501316">
    <property type="component" value="Chromosome"/>
</dbReference>
<reference evidence="14 15" key="1">
    <citation type="submission" date="2019-11" db="EMBL/GenBank/DDBJ databases">
        <authorList>
            <person name="Ren C."/>
            <person name="Wang H."/>
            <person name="Xu Y."/>
        </authorList>
    </citation>
    <scope>NUCLEOTIDE SEQUENCE [LARGE SCALE GENOMIC DNA]</scope>
    <source>
        <strain evidence="14 15">LBM 19010</strain>
    </source>
</reference>
<evidence type="ECO:0000256" key="5">
    <source>
        <dbReference type="ARBA" id="ARBA00023235"/>
    </source>
</evidence>
<keyword evidence="6" id="KW-0119">Carbohydrate metabolism</keyword>
<protein>
    <recommendedName>
        <fullName evidence="9">Beta-phosphoglucomutase</fullName>
        <ecNumber evidence="8">5.4.2.6</ecNumber>
    </recommendedName>
</protein>
<feature type="site" description="Important for catalytic activity and assists the phosphoryl transfer reaction to Asp8 by balancing charge and orienting the reacting groups" evidence="13">
    <location>
        <position position="131"/>
    </location>
</feature>
<dbReference type="InterPro" id="IPR006439">
    <property type="entry name" value="HAD-SF_hydro_IA"/>
</dbReference>
<feature type="binding site" evidence="12">
    <location>
        <position position="26"/>
    </location>
    <ligand>
        <name>Mg(2+)</name>
        <dbReference type="ChEBI" id="CHEBI:18420"/>
    </ligand>
</feature>
<feature type="active site" description="Nucleophile" evidence="10">
    <location>
        <position position="26"/>
    </location>
</feature>
<feature type="binding site" evidence="11">
    <location>
        <begin position="26"/>
        <end position="28"/>
    </location>
    <ligand>
        <name>substrate</name>
    </ligand>
</feature>
<feature type="binding site" evidence="12">
    <location>
        <position position="28"/>
    </location>
    <ligand>
        <name>Mg(2+)</name>
        <dbReference type="ChEBI" id="CHEBI:18420"/>
    </ligand>
</feature>
<evidence type="ECO:0000256" key="7">
    <source>
        <dbReference type="ARBA" id="ARBA00044926"/>
    </source>
</evidence>
<dbReference type="GO" id="GO:0005975">
    <property type="term" value="P:carbohydrate metabolic process"/>
    <property type="evidence" value="ECO:0007669"/>
    <property type="project" value="InterPro"/>
</dbReference>
<dbReference type="CDD" id="cd02598">
    <property type="entry name" value="HAD_BPGM"/>
    <property type="match status" value="1"/>
</dbReference>
<dbReference type="NCBIfam" id="TIGR02009">
    <property type="entry name" value="PGMB-YQAB-SF"/>
    <property type="match status" value="1"/>
</dbReference>
<keyword evidence="3 12" id="KW-0479">Metal-binding</keyword>
<evidence type="ECO:0000256" key="9">
    <source>
        <dbReference type="ARBA" id="ARBA00044991"/>
    </source>
</evidence>
<dbReference type="InterPro" id="IPR036412">
    <property type="entry name" value="HAD-like_sf"/>
</dbReference>
<feature type="site" description="Important for catalytic activity and assists the phosphoryl transfer reaction to Asp8 by balancing charge and orienting the reacting groups" evidence="13">
    <location>
        <position position="162"/>
    </location>
</feature>
<evidence type="ECO:0000256" key="13">
    <source>
        <dbReference type="PIRSR" id="PIRSR610972-4"/>
    </source>
</evidence>
<dbReference type="NCBIfam" id="TIGR01990">
    <property type="entry name" value="bPGM"/>
    <property type="match status" value="1"/>
</dbReference>
<dbReference type="EMBL" id="CP046051">
    <property type="protein sequence ID" value="QKN24822.1"/>
    <property type="molecule type" value="Genomic_DNA"/>
</dbReference>
<comment type="catalytic activity">
    <reaction evidence="7">
        <text>beta-D-glucose 1-phosphate = beta-D-glucose 6-phosphate</text>
        <dbReference type="Rhea" id="RHEA:20113"/>
        <dbReference type="ChEBI" id="CHEBI:57684"/>
        <dbReference type="ChEBI" id="CHEBI:58247"/>
        <dbReference type="EC" id="5.4.2.6"/>
    </reaction>
</comment>
<dbReference type="PRINTS" id="PR00413">
    <property type="entry name" value="HADHALOGNASE"/>
</dbReference>
<dbReference type="SFLD" id="SFLDG01135">
    <property type="entry name" value="C1.5.6:_HAD__Beta-PGM__Phospha"/>
    <property type="match status" value="1"/>
</dbReference>
<dbReference type="InterPro" id="IPR010976">
    <property type="entry name" value="B-phosphoglucomutase_hydrolase"/>
</dbReference>
<dbReference type="PANTHER" id="PTHR46193">
    <property type="entry name" value="6-PHOSPHOGLUCONATE PHOSPHATASE"/>
    <property type="match status" value="1"/>
</dbReference>
<dbReference type="SFLD" id="SFLDS00003">
    <property type="entry name" value="Haloacid_Dehalogenase"/>
    <property type="match status" value="1"/>
</dbReference>
<organism evidence="14 15">
    <name type="scientific">Caproicibacterium lactatifermentans</name>
    <dbReference type="NCBI Taxonomy" id="2666138"/>
    <lineage>
        <taxon>Bacteria</taxon>
        <taxon>Bacillati</taxon>
        <taxon>Bacillota</taxon>
        <taxon>Clostridia</taxon>
        <taxon>Eubacteriales</taxon>
        <taxon>Oscillospiraceae</taxon>
        <taxon>Caproicibacterium</taxon>
    </lineage>
</organism>
<feature type="binding site" evidence="11">
    <location>
        <position position="42"/>
    </location>
    <ligand>
        <name>substrate</name>
    </ligand>
</feature>
<dbReference type="GO" id="GO:0000287">
    <property type="term" value="F:magnesium ion binding"/>
    <property type="evidence" value="ECO:0007669"/>
    <property type="project" value="InterPro"/>
</dbReference>